<name>A0AAN7WUY8_ELEMC</name>
<protein>
    <submittedName>
        <fullName evidence="2">Uncharacterized protein</fullName>
    </submittedName>
</protein>
<dbReference type="Proteomes" id="UP001346869">
    <property type="component" value="Unassembled WGS sequence"/>
</dbReference>
<feature type="compositionally biased region" description="Basic and acidic residues" evidence="1">
    <location>
        <begin position="84"/>
        <end position="105"/>
    </location>
</feature>
<feature type="region of interest" description="Disordered" evidence="1">
    <location>
        <begin position="83"/>
        <end position="105"/>
    </location>
</feature>
<dbReference type="EMBL" id="JAUZQC010000024">
    <property type="protein sequence ID" value="KAK5849231.1"/>
    <property type="molecule type" value="Genomic_DNA"/>
</dbReference>
<organism evidence="2 3">
    <name type="scientific">Eleginops maclovinus</name>
    <name type="common">Patagonian blennie</name>
    <name type="synonym">Eleginus maclovinus</name>
    <dbReference type="NCBI Taxonomy" id="56733"/>
    <lineage>
        <taxon>Eukaryota</taxon>
        <taxon>Metazoa</taxon>
        <taxon>Chordata</taxon>
        <taxon>Craniata</taxon>
        <taxon>Vertebrata</taxon>
        <taxon>Euteleostomi</taxon>
        <taxon>Actinopterygii</taxon>
        <taxon>Neopterygii</taxon>
        <taxon>Teleostei</taxon>
        <taxon>Neoteleostei</taxon>
        <taxon>Acanthomorphata</taxon>
        <taxon>Eupercaria</taxon>
        <taxon>Perciformes</taxon>
        <taxon>Notothenioidei</taxon>
        <taxon>Eleginopidae</taxon>
        <taxon>Eleginops</taxon>
    </lineage>
</organism>
<comment type="caution">
    <text evidence="2">The sequence shown here is derived from an EMBL/GenBank/DDBJ whole genome shotgun (WGS) entry which is preliminary data.</text>
</comment>
<reference evidence="2 3" key="1">
    <citation type="journal article" date="2023" name="Genes (Basel)">
        <title>Chromosome-Level Genome Assembly and Circadian Gene Repertoire of the Patagonia Blennie Eleginops maclovinus-The Closest Ancestral Proxy of Antarctic Cryonotothenioids.</title>
        <authorList>
            <person name="Cheng C.C."/>
            <person name="Rivera-Colon A.G."/>
            <person name="Minhas B.F."/>
            <person name="Wilson L."/>
            <person name="Rayamajhi N."/>
            <person name="Vargas-Chacoff L."/>
            <person name="Catchen J.M."/>
        </authorList>
    </citation>
    <scope>NUCLEOTIDE SEQUENCE [LARGE SCALE GENOMIC DNA]</scope>
    <source>
        <strain evidence="2">JMC-PN-2008</strain>
    </source>
</reference>
<proteinExistence type="predicted"/>
<reference evidence="2 3" key="2">
    <citation type="journal article" date="2023" name="Mol. Biol. Evol.">
        <title>Genomics of Secondarily Temperate Adaptation in the Only Non-Antarctic Icefish.</title>
        <authorList>
            <person name="Rivera-Colon A.G."/>
            <person name="Rayamajhi N."/>
            <person name="Minhas B.F."/>
            <person name="Madrigal G."/>
            <person name="Bilyk K.T."/>
            <person name="Yoon V."/>
            <person name="Hune M."/>
            <person name="Gregory S."/>
            <person name="Cheng C.H.C."/>
            <person name="Catchen J.M."/>
        </authorList>
    </citation>
    <scope>NUCLEOTIDE SEQUENCE [LARGE SCALE GENOMIC DNA]</scope>
    <source>
        <strain evidence="2">JMC-PN-2008</strain>
    </source>
</reference>
<feature type="region of interest" description="Disordered" evidence="1">
    <location>
        <begin position="17"/>
        <end position="38"/>
    </location>
</feature>
<evidence type="ECO:0000313" key="2">
    <source>
        <dbReference type="EMBL" id="KAK5849231.1"/>
    </source>
</evidence>
<accession>A0AAN7WUY8</accession>
<sequence length="105" mass="11693">MQNRVAVKALTLVCSESPHTGLSSSQPGTQLSVLPRQPSPLRDSGWQDALCFCLRHAMAVCHSQFLSQQFFLPRPITAWLRSQQRPDRAVSADRAGERSSRETCL</sequence>
<dbReference type="AlphaFoldDB" id="A0AAN7WUY8"/>
<gene>
    <name evidence="2" type="ORF">PBY51_008888</name>
</gene>
<feature type="compositionally biased region" description="Polar residues" evidence="1">
    <location>
        <begin position="17"/>
        <end position="32"/>
    </location>
</feature>
<evidence type="ECO:0000313" key="3">
    <source>
        <dbReference type="Proteomes" id="UP001346869"/>
    </source>
</evidence>
<evidence type="ECO:0000256" key="1">
    <source>
        <dbReference type="SAM" id="MobiDB-lite"/>
    </source>
</evidence>
<keyword evidence="3" id="KW-1185">Reference proteome</keyword>